<keyword evidence="2 6" id="KW-0689">Ribosomal protein</keyword>
<sequence>MVISGRDRGRRGIVLRVDGDRVWVEGVHMVNKHLKPNPNTQTQGGIVEREASMHISNVMIYNPVEKKPGRVGFRKLADGRKVRVFRSTGESVDV</sequence>
<feature type="domain" description="KOW" evidence="4">
    <location>
        <begin position="1"/>
        <end position="25"/>
    </location>
</feature>
<dbReference type="InterPro" id="IPR003256">
    <property type="entry name" value="Ribosomal_uL24"/>
</dbReference>
<gene>
    <name evidence="6" type="ORF">B1B_02834</name>
</gene>
<dbReference type="GO" id="GO:0005840">
    <property type="term" value="C:ribosome"/>
    <property type="evidence" value="ECO:0007669"/>
    <property type="project" value="UniProtKB-KW"/>
</dbReference>
<comment type="caution">
    <text evidence="6">The sequence shown here is derived from an EMBL/GenBank/DDBJ whole genome shotgun (WGS) entry which is preliminary data.</text>
</comment>
<reference evidence="6" key="1">
    <citation type="submission" date="2013-08" db="EMBL/GenBank/DDBJ databases">
        <authorList>
            <person name="Mendez C."/>
            <person name="Richter M."/>
            <person name="Ferrer M."/>
            <person name="Sanchez J."/>
        </authorList>
    </citation>
    <scope>NUCLEOTIDE SEQUENCE</scope>
</reference>
<dbReference type="AlphaFoldDB" id="T1BZZ2"/>
<accession>T1BZZ2</accession>
<dbReference type="GO" id="GO:0006412">
    <property type="term" value="P:translation"/>
    <property type="evidence" value="ECO:0007669"/>
    <property type="project" value="InterPro"/>
</dbReference>
<dbReference type="EMBL" id="AUZY01001708">
    <property type="protein sequence ID" value="EQD74138.1"/>
    <property type="molecule type" value="Genomic_DNA"/>
</dbReference>
<evidence type="ECO:0000259" key="4">
    <source>
        <dbReference type="Pfam" id="PF00467"/>
    </source>
</evidence>
<dbReference type="InterPro" id="IPR005824">
    <property type="entry name" value="KOW"/>
</dbReference>
<evidence type="ECO:0000313" key="6">
    <source>
        <dbReference type="EMBL" id="EQD74138.1"/>
    </source>
</evidence>
<dbReference type="HAMAP" id="MF_01326_B">
    <property type="entry name" value="Ribosomal_uL24_B"/>
    <property type="match status" value="1"/>
</dbReference>
<evidence type="ECO:0000256" key="2">
    <source>
        <dbReference type="ARBA" id="ARBA00022980"/>
    </source>
</evidence>
<dbReference type="InterPro" id="IPR008991">
    <property type="entry name" value="Translation_prot_SH3-like_sf"/>
</dbReference>
<dbReference type="InterPro" id="IPR014722">
    <property type="entry name" value="Rib_uL2_dom2"/>
</dbReference>
<dbReference type="GO" id="GO:0003723">
    <property type="term" value="F:RNA binding"/>
    <property type="evidence" value="ECO:0007669"/>
    <property type="project" value="InterPro"/>
</dbReference>
<dbReference type="Pfam" id="PF00467">
    <property type="entry name" value="KOW"/>
    <property type="match status" value="1"/>
</dbReference>
<dbReference type="InterPro" id="IPR057264">
    <property type="entry name" value="Ribosomal_uL24_C"/>
</dbReference>
<organism evidence="6">
    <name type="scientific">mine drainage metagenome</name>
    <dbReference type="NCBI Taxonomy" id="410659"/>
    <lineage>
        <taxon>unclassified sequences</taxon>
        <taxon>metagenomes</taxon>
        <taxon>ecological metagenomes</taxon>
    </lineage>
</organism>
<dbReference type="SUPFAM" id="SSF50104">
    <property type="entry name" value="Translation proteins SH3-like domain"/>
    <property type="match status" value="1"/>
</dbReference>
<dbReference type="InterPro" id="IPR041988">
    <property type="entry name" value="Ribosomal_uL24_KOW"/>
</dbReference>
<protein>
    <submittedName>
        <fullName evidence="6">Ribosomal protein L24</fullName>
    </submittedName>
</protein>
<dbReference type="NCBIfam" id="TIGR01079">
    <property type="entry name" value="rplX_bact"/>
    <property type="match status" value="1"/>
</dbReference>
<dbReference type="PANTHER" id="PTHR12903">
    <property type="entry name" value="MITOCHONDRIAL RIBOSOMAL PROTEIN L24"/>
    <property type="match status" value="1"/>
</dbReference>
<evidence type="ECO:0000256" key="3">
    <source>
        <dbReference type="ARBA" id="ARBA00023274"/>
    </source>
</evidence>
<dbReference type="GO" id="GO:1990904">
    <property type="term" value="C:ribonucleoprotein complex"/>
    <property type="evidence" value="ECO:0007669"/>
    <property type="project" value="UniProtKB-KW"/>
</dbReference>
<feature type="domain" description="Large ribosomal subunit protein uL24 C-terminal" evidence="5">
    <location>
        <begin position="27"/>
        <end position="91"/>
    </location>
</feature>
<dbReference type="Gene3D" id="2.30.30.30">
    <property type="match status" value="1"/>
</dbReference>
<dbReference type="GO" id="GO:0003735">
    <property type="term" value="F:structural constituent of ribosome"/>
    <property type="evidence" value="ECO:0007669"/>
    <property type="project" value="InterPro"/>
</dbReference>
<reference evidence="6" key="2">
    <citation type="journal article" date="2014" name="ISME J.">
        <title>Microbial stratification in low pH oxic and suboxic macroscopic growths along an acid mine drainage.</title>
        <authorList>
            <person name="Mendez-Garcia C."/>
            <person name="Mesa V."/>
            <person name="Sprenger R.R."/>
            <person name="Richter M."/>
            <person name="Diez M.S."/>
            <person name="Solano J."/>
            <person name="Bargiela R."/>
            <person name="Golyshina O.V."/>
            <person name="Manteca A."/>
            <person name="Ramos J.L."/>
            <person name="Gallego J.R."/>
            <person name="Llorente I."/>
            <person name="Martins Dos Santos V.A."/>
            <person name="Jensen O.N."/>
            <person name="Pelaez A.I."/>
            <person name="Sanchez J."/>
            <person name="Ferrer M."/>
        </authorList>
    </citation>
    <scope>NUCLEOTIDE SEQUENCE</scope>
</reference>
<keyword evidence="3" id="KW-0687">Ribonucleoprotein</keyword>
<evidence type="ECO:0000256" key="1">
    <source>
        <dbReference type="ARBA" id="ARBA00010618"/>
    </source>
</evidence>
<dbReference type="CDD" id="cd06089">
    <property type="entry name" value="KOW_RPL26"/>
    <property type="match status" value="1"/>
</dbReference>
<evidence type="ECO:0000259" key="5">
    <source>
        <dbReference type="Pfam" id="PF17136"/>
    </source>
</evidence>
<proteinExistence type="inferred from homology"/>
<comment type="similarity">
    <text evidence="1">Belongs to the universal ribosomal protein uL24 family.</text>
</comment>
<dbReference type="Pfam" id="PF17136">
    <property type="entry name" value="ribosomal_L24"/>
    <property type="match status" value="1"/>
</dbReference>
<name>T1BZZ2_9ZZZZ</name>